<dbReference type="GO" id="GO:0008781">
    <property type="term" value="F:N-acylneuraminate cytidylyltransferase activity"/>
    <property type="evidence" value="ECO:0007669"/>
    <property type="project" value="TreeGrafter"/>
</dbReference>
<comment type="caution">
    <text evidence="1">The sequence shown here is derived from an EMBL/GenBank/DDBJ whole genome shotgun (WGS) entry which is preliminary data.</text>
</comment>
<dbReference type="AlphaFoldDB" id="A0A423TW49"/>
<dbReference type="CDD" id="cd02513">
    <property type="entry name" value="CMP-NeuAc_Synthase"/>
    <property type="match status" value="1"/>
</dbReference>
<keyword evidence="1" id="KW-0548">Nucleotidyltransferase</keyword>
<dbReference type="STRING" id="6689.A0A423TW49"/>
<dbReference type="EMBL" id="QCYY01001097">
    <property type="protein sequence ID" value="ROT80632.1"/>
    <property type="molecule type" value="Genomic_DNA"/>
</dbReference>
<keyword evidence="1" id="KW-0808">Transferase</keyword>
<protein>
    <submittedName>
        <fullName evidence="1">Putative N-acylneuraminate cytidylyltransferase</fullName>
    </submittedName>
</protein>
<dbReference type="InterPro" id="IPR050793">
    <property type="entry name" value="CMP-NeuNAc_synthase"/>
</dbReference>
<gene>
    <name evidence="1" type="ORF">C7M84_000630</name>
</gene>
<dbReference type="Pfam" id="PF02348">
    <property type="entry name" value="CTP_transf_3"/>
    <property type="match status" value="1"/>
</dbReference>
<evidence type="ECO:0000313" key="1">
    <source>
        <dbReference type="EMBL" id="ROT80632.1"/>
    </source>
</evidence>
<dbReference type="PANTHER" id="PTHR21485:SF3">
    <property type="entry name" value="N-ACYLNEURAMINATE CYTIDYLYLTRANSFERASE"/>
    <property type="match status" value="1"/>
</dbReference>
<name>A0A423TW49_PENVA</name>
<dbReference type="PANTHER" id="PTHR21485">
    <property type="entry name" value="HAD SUPERFAMILY MEMBERS CMAS AND KDSC"/>
    <property type="match status" value="1"/>
</dbReference>
<evidence type="ECO:0000313" key="2">
    <source>
        <dbReference type="Proteomes" id="UP000283509"/>
    </source>
</evidence>
<proteinExistence type="predicted"/>
<sequence>MHITGLVLARGGSKGIKNKNLALLDNQPLLLRTLGVMHEAKCFSSIWVSTDSEKIAECAREGGANVHWRAGFTATDDAPSLVAVQEFVQYHPDTEVVCLVQCTSPFMKPCYIQWGLQKIRNGYDSVFSVTRKHYLRWAEGEETFPQNFDPHQRPSRQKWPGELYENGMFYYTRVGLLKQGLLQGGRCGYVEIPPENSMDIDTPLDLIIAEQLINYCDKKQT</sequence>
<accession>A0A423TW49</accession>
<reference evidence="1 2" key="2">
    <citation type="submission" date="2019-01" db="EMBL/GenBank/DDBJ databases">
        <title>The decoding of complex shrimp genome reveals the adaptation for benthos swimmer, frequently molting mechanism and breeding impact on genome.</title>
        <authorList>
            <person name="Sun Y."/>
            <person name="Gao Y."/>
            <person name="Yu Y."/>
        </authorList>
    </citation>
    <scope>NUCLEOTIDE SEQUENCE [LARGE SCALE GENOMIC DNA]</scope>
    <source>
        <tissue evidence="1">Muscle</tissue>
    </source>
</reference>
<organism evidence="1 2">
    <name type="scientific">Penaeus vannamei</name>
    <name type="common">Whiteleg shrimp</name>
    <name type="synonym">Litopenaeus vannamei</name>
    <dbReference type="NCBI Taxonomy" id="6689"/>
    <lineage>
        <taxon>Eukaryota</taxon>
        <taxon>Metazoa</taxon>
        <taxon>Ecdysozoa</taxon>
        <taxon>Arthropoda</taxon>
        <taxon>Crustacea</taxon>
        <taxon>Multicrustacea</taxon>
        <taxon>Malacostraca</taxon>
        <taxon>Eumalacostraca</taxon>
        <taxon>Eucarida</taxon>
        <taxon>Decapoda</taxon>
        <taxon>Dendrobranchiata</taxon>
        <taxon>Penaeoidea</taxon>
        <taxon>Penaeidae</taxon>
        <taxon>Penaeus</taxon>
    </lineage>
</organism>
<dbReference type="InterPro" id="IPR029044">
    <property type="entry name" value="Nucleotide-diphossugar_trans"/>
</dbReference>
<dbReference type="OrthoDB" id="10262032at2759"/>
<dbReference type="InterPro" id="IPR003329">
    <property type="entry name" value="Cytidylyl_trans"/>
</dbReference>
<reference evidence="1 2" key="1">
    <citation type="submission" date="2018-04" db="EMBL/GenBank/DDBJ databases">
        <authorList>
            <person name="Zhang X."/>
            <person name="Yuan J."/>
            <person name="Li F."/>
            <person name="Xiang J."/>
        </authorList>
    </citation>
    <scope>NUCLEOTIDE SEQUENCE [LARGE SCALE GENOMIC DNA]</scope>
    <source>
        <tissue evidence="1">Muscle</tissue>
    </source>
</reference>
<dbReference type="Gene3D" id="3.90.550.10">
    <property type="entry name" value="Spore Coat Polysaccharide Biosynthesis Protein SpsA, Chain A"/>
    <property type="match status" value="1"/>
</dbReference>
<keyword evidence="2" id="KW-1185">Reference proteome</keyword>
<dbReference type="SUPFAM" id="SSF53448">
    <property type="entry name" value="Nucleotide-diphospho-sugar transferases"/>
    <property type="match status" value="1"/>
</dbReference>
<dbReference type="Proteomes" id="UP000283509">
    <property type="component" value="Unassembled WGS sequence"/>
</dbReference>